<proteinExistence type="predicted"/>
<dbReference type="EMBL" id="JANPWB010000011">
    <property type="protein sequence ID" value="KAJ1128976.1"/>
    <property type="molecule type" value="Genomic_DNA"/>
</dbReference>
<dbReference type="Proteomes" id="UP001066276">
    <property type="component" value="Chromosome 7"/>
</dbReference>
<keyword evidence="3" id="KW-1185">Reference proteome</keyword>
<evidence type="ECO:0000313" key="2">
    <source>
        <dbReference type="EMBL" id="KAJ1128976.1"/>
    </source>
</evidence>
<feature type="region of interest" description="Disordered" evidence="1">
    <location>
        <begin position="42"/>
        <end position="132"/>
    </location>
</feature>
<protein>
    <submittedName>
        <fullName evidence="2">Uncharacterized protein</fullName>
    </submittedName>
</protein>
<evidence type="ECO:0000256" key="1">
    <source>
        <dbReference type="SAM" id="MobiDB-lite"/>
    </source>
</evidence>
<comment type="caution">
    <text evidence="2">The sequence shown here is derived from an EMBL/GenBank/DDBJ whole genome shotgun (WGS) entry which is preliminary data.</text>
</comment>
<feature type="compositionally biased region" description="Basic and acidic residues" evidence="1">
    <location>
        <begin position="55"/>
        <end position="83"/>
    </location>
</feature>
<sequence>MRYGIPACTSLAVCLSGSVHREKKLTFLSFGRKRQMQTFMYAPGEEPMSRPHALSAKERQDVREATEENMQKPTEDTGVKQEEIFSPGTVEQENDRAATKEGGDDKGEPSREDAVEGGEPERHLGNEDSQER</sequence>
<name>A0AAV7PKZ7_PLEWA</name>
<gene>
    <name evidence="2" type="ORF">NDU88_007347</name>
</gene>
<feature type="compositionally biased region" description="Basic and acidic residues" evidence="1">
    <location>
        <begin position="93"/>
        <end position="132"/>
    </location>
</feature>
<evidence type="ECO:0000313" key="3">
    <source>
        <dbReference type="Proteomes" id="UP001066276"/>
    </source>
</evidence>
<accession>A0AAV7PKZ7</accession>
<organism evidence="2 3">
    <name type="scientific">Pleurodeles waltl</name>
    <name type="common">Iberian ribbed newt</name>
    <dbReference type="NCBI Taxonomy" id="8319"/>
    <lineage>
        <taxon>Eukaryota</taxon>
        <taxon>Metazoa</taxon>
        <taxon>Chordata</taxon>
        <taxon>Craniata</taxon>
        <taxon>Vertebrata</taxon>
        <taxon>Euteleostomi</taxon>
        <taxon>Amphibia</taxon>
        <taxon>Batrachia</taxon>
        <taxon>Caudata</taxon>
        <taxon>Salamandroidea</taxon>
        <taxon>Salamandridae</taxon>
        <taxon>Pleurodelinae</taxon>
        <taxon>Pleurodeles</taxon>
    </lineage>
</organism>
<reference evidence="2" key="1">
    <citation type="journal article" date="2022" name="bioRxiv">
        <title>Sequencing and chromosome-scale assembly of the giantPleurodeles waltlgenome.</title>
        <authorList>
            <person name="Brown T."/>
            <person name="Elewa A."/>
            <person name="Iarovenko S."/>
            <person name="Subramanian E."/>
            <person name="Araus A.J."/>
            <person name="Petzold A."/>
            <person name="Susuki M."/>
            <person name="Suzuki K.-i.T."/>
            <person name="Hayashi T."/>
            <person name="Toyoda A."/>
            <person name="Oliveira C."/>
            <person name="Osipova E."/>
            <person name="Leigh N.D."/>
            <person name="Simon A."/>
            <person name="Yun M.H."/>
        </authorList>
    </citation>
    <scope>NUCLEOTIDE SEQUENCE</scope>
    <source>
        <strain evidence="2">20211129_DDA</strain>
        <tissue evidence="2">Liver</tissue>
    </source>
</reference>
<dbReference type="AlphaFoldDB" id="A0AAV7PKZ7"/>